<name>A0A348HHD7_9GAMM</name>
<sequence>MHSGRTFFPMYANSRAITTRQLAPHESLESRLKRMMAAPWQRPYAQHSIAAFAGAERLLQAYQPDFPSGLILDSCCGVGLSTRQLAQAFPSHLVIGVDRSADRLSRDHGPLPGNALLVRADLCDFWRLALEAGWQPERHYLLYPNPYPKAGHLKRRWQGHPVFPTLMALGGRLELRSNWDIYVQEFAQAIAIVTGQPAPEVEPHDPQNQFLTPFEKKYHASGQTLWRCTAELPYRGA</sequence>
<evidence type="ECO:0000313" key="8">
    <source>
        <dbReference type="EMBL" id="BBG31039.1"/>
    </source>
</evidence>
<dbReference type="EMBL" id="AP018933">
    <property type="protein sequence ID" value="BBG31039.1"/>
    <property type="molecule type" value="Genomic_DNA"/>
</dbReference>
<protein>
    <recommendedName>
        <fullName evidence="3">tRNA (guanine(46)-N(7))-methyltransferase</fullName>
        <ecNumber evidence="3">2.1.1.33</ecNumber>
    </recommendedName>
</protein>
<dbReference type="Gene3D" id="3.40.50.150">
    <property type="entry name" value="Vaccinia Virus protein VP39"/>
    <property type="match status" value="1"/>
</dbReference>
<keyword evidence="9" id="KW-1185">Reference proteome</keyword>
<evidence type="ECO:0000256" key="5">
    <source>
        <dbReference type="ARBA" id="ARBA00022679"/>
    </source>
</evidence>
<dbReference type="AlphaFoldDB" id="A0A348HHD7"/>
<dbReference type="InterPro" id="IPR029063">
    <property type="entry name" value="SAM-dependent_MTases_sf"/>
</dbReference>
<keyword evidence="6" id="KW-0949">S-adenosyl-L-methionine</keyword>
<dbReference type="GO" id="GO:0008176">
    <property type="term" value="F:tRNA (guanine(46)-N7)-methyltransferase activity"/>
    <property type="evidence" value="ECO:0007669"/>
    <property type="project" value="UniProtKB-EC"/>
</dbReference>
<comment type="catalytic activity">
    <reaction evidence="1">
        <text>guanosine(46) in tRNA + S-adenosyl-L-methionine = N(7)-methylguanosine(46) in tRNA + S-adenosyl-L-homocysteine</text>
        <dbReference type="Rhea" id="RHEA:42708"/>
        <dbReference type="Rhea" id="RHEA-COMP:10188"/>
        <dbReference type="Rhea" id="RHEA-COMP:10189"/>
        <dbReference type="ChEBI" id="CHEBI:57856"/>
        <dbReference type="ChEBI" id="CHEBI:59789"/>
        <dbReference type="ChEBI" id="CHEBI:74269"/>
        <dbReference type="ChEBI" id="CHEBI:74480"/>
        <dbReference type="EC" id="2.1.1.33"/>
    </reaction>
</comment>
<dbReference type="Pfam" id="PF02390">
    <property type="entry name" value="Methyltransf_4"/>
    <property type="match status" value="1"/>
</dbReference>
<dbReference type="SUPFAM" id="SSF53335">
    <property type="entry name" value="S-adenosyl-L-methionine-dependent methyltransferases"/>
    <property type="match status" value="1"/>
</dbReference>
<dbReference type="Proteomes" id="UP000267342">
    <property type="component" value="Chromosome"/>
</dbReference>
<evidence type="ECO:0000256" key="4">
    <source>
        <dbReference type="ARBA" id="ARBA00022603"/>
    </source>
</evidence>
<dbReference type="InterPro" id="IPR003358">
    <property type="entry name" value="tRNA_(Gua-N-7)_MeTrfase_Trmb"/>
</dbReference>
<keyword evidence="4 8" id="KW-0489">Methyltransferase</keyword>
<evidence type="ECO:0000256" key="2">
    <source>
        <dbReference type="ARBA" id="ARBA00003015"/>
    </source>
</evidence>
<gene>
    <name evidence="8" type="ORF">ZBT109_2307</name>
</gene>
<proteinExistence type="predicted"/>
<organism evidence="8 9">
    <name type="scientific">Zymobacter palmae</name>
    <dbReference type="NCBI Taxonomy" id="33074"/>
    <lineage>
        <taxon>Bacteria</taxon>
        <taxon>Pseudomonadati</taxon>
        <taxon>Pseudomonadota</taxon>
        <taxon>Gammaproteobacteria</taxon>
        <taxon>Oceanospirillales</taxon>
        <taxon>Halomonadaceae</taxon>
        <taxon>Zymobacter group</taxon>
        <taxon>Zymobacter</taxon>
    </lineage>
</organism>
<evidence type="ECO:0000256" key="6">
    <source>
        <dbReference type="ARBA" id="ARBA00022691"/>
    </source>
</evidence>
<reference evidence="8 9" key="1">
    <citation type="submission" date="2018-09" db="EMBL/GenBank/DDBJ databases">
        <title>Zymobacter palmae IAM14233 (=T109) whole genome analysis.</title>
        <authorList>
            <person name="Yanase H."/>
        </authorList>
    </citation>
    <scope>NUCLEOTIDE SEQUENCE [LARGE SCALE GENOMIC DNA]</scope>
    <source>
        <strain evidence="8 9">IAM14233</strain>
    </source>
</reference>
<evidence type="ECO:0000256" key="3">
    <source>
        <dbReference type="ARBA" id="ARBA00011977"/>
    </source>
</evidence>
<keyword evidence="7" id="KW-0819">tRNA processing</keyword>
<dbReference type="PROSITE" id="PS51625">
    <property type="entry name" value="SAM_MT_TRMB"/>
    <property type="match status" value="1"/>
</dbReference>
<dbReference type="EC" id="2.1.1.33" evidence="3"/>
<comment type="function">
    <text evidence="2">Catalyzes the formation of N(7)-methylguanine at position 46 (m7G46) in tRNA.</text>
</comment>
<evidence type="ECO:0000256" key="1">
    <source>
        <dbReference type="ARBA" id="ARBA00000142"/>
    </source>
</evidence>
<evidence type="ECO:0000256" key="7">
    <source>
        <dbReference type="ARBA" id="ARBA00022694"/>
    </source>
</evidence>
<accession>A0A348HHD7</accession>
<evidence type="ECO:0000313" key="9">
    <source>
        <dbReference type="Proteomes" id="UP000267342"/>
    </source>
</evidence>
<keyword evidence="5 8" id="KW-0808">Transferase</keyword>
<dbReference type="KEGG" id="zpl:ZBT109_2307"/>
<dbReference type="STRING" id="1123510.GCA_000620025_01236"/>